<evidence type="ECO:0000313" key="3">
    <source>
        <dbReference type="EMBL" id="PAV16959.1"/>
    </source>
</evidence>
<dbReference type="AlphaFoldDB" id="A0A286UBN0"/>
<keyword evidence="2" id="KW-1133">Transmembrane helix</keyword>
<sequence length="150" mass="17299">MTPIPRPIYDTSPAPFQDIPNTSSSTPSSLGSGYEVGLIILVFIFLLGSSTLTIYLFRRRRFLMNREILMLAPRKIRDPLLRRYMNHLETCDLKITRSDETTSDEQAIVYEILELTTPVPPPAHLHQAFRPPKHRCWHEAYTSVKASFRL</sequence>
<dbReference type="EMBL" id="NBII01000007">
    <property type="protein sequence ID" value="PAV16959.1"/>
    <property type="molecule type" value="Genomic_DNA"/>
</dbReference>
<organism evidence="3 4">
    <name type="scientific">Pyrrhoderma noxium</name>
    <dbReference type="NCBI Taxonomy" id="2282107"/>
    <lineage>
        <taxon>Eukaryota</taxon>
        <taxon>Fungi</taxon>
        <taxon>Dikarya</taxon>
        <taxon>Basidiomycota</taxon>
        <taxon>Agaricomycotina</taxon>
        <taxon>Agaricomycetes</taxon>
        <taxon>Hymenochaetales</taxon>
        <taxon>Hymenochaetaceae</taxon>
        <taxon>Pyrrhoderma</taxon>
    </lineage>
</organism>
<reference evidence="3 4" key="1">
    <citation type="journal article" date="2017" name="Mol. Ecol.">
        <title>Comparative and population genomic landscape of Phellinus noxius: A hypervariable fungus causing root rot in trees.</title>
        <authorList>
            <person name="Chung C.L."/>
            <person name="Lee T.J."/>
            <person name="Akiba M."/>
            <person name="Lee H.H."/>
            <person name="Kuo T.H."/>
            <person name="Liu D."/>
            <person name="Ke H.M."/>
            <person name="Yokoi T."/>
            <person name="Roa M.B."/>
            <person name="Lu M.J."/>
            <person name="Chang Y.Y."/>
            <person name="Ann P.J."/>
            <person name="Tsai J.N."/>
            <person name="Chen C.Y."/>
            <person name="Tzean S.S."/>
            <person name="Ota Y."/>
            <person name="Hattori T."/>
            <person name="Sahashi N."/>
            <person name="Liou R.F."/>
            <person name="Kikuchi T."/>
            <person name="Tsai I.J."/>
        </authorList>
    </citation>
    <scope>NUCLEOTIDE SEQUENCE [LARGE SCALE GENOMIC DNA]</scope>
    <source>
        <strain evidence="3 4">FFPRI411160</strain>
    </source>
</reference>
<dbReference type="InParanoid" id="A0A286UBN0"/>
<keyword evidence="4" id="KW-1185">Reference proteome</keyword>
<evidence type="ECO:0000256" key="2">
    <source>
        <dbReference type="SAM" id="Phobius"/>
    </source>
</evidence>
<keyword evidence="2" id="KW-0812">Transmembrane</keyword>
<protein>
    <submittedName>
        <fullName evidence="3">Uncharacterized protein</fullName>
    </submittedName>
</protein>
<keyword evidence="2" id="KW-0472">Membrane</keyword>
<comment type="caution">
    <text evidence="3">The sequence shown here is derived from an EMBL/GenBank/DDBJ whole genome shotgun (WGS) entry which is preliminary data.</text>
</comment>
<gene>
    <name evidence="3" type="ORF">PNOK_0702300</name>
</gene>
<feature type="region of interest" description="Disordered" evidence="1">
    <location>
        <begin position="1"/>
        <end position="29"/>
    </location>
</feature>
<evidence type="ECO:0000256" key="1">
    <source>
        <dbReference type="SAM" id="MobiDB-lite"/>
    </source>
</evidence>
<proteinExistence type="predicted"/>
<accession>A0A286UBN0</accession>
<dbReference type="Proteomes" id="UP000217199">
    <property type="component" value="Unassembled WGS sequence"/>
</dbReference>
<name>A0A286UBN0_9AGAM</name>
<evidence type="ECO:0000313" key="4">
    <source>
        <dbReference type="Proteomes" id="UP000217199"/>
    </source>
</evidence>
<feature type="transmembrane region" description="Helical" evidence="2">
    <location>
        <begin position="36"/>
        <end position="57"/>
    </location>
</feature>